<dbReference type="AlphaFoldDB" id="A0A9D4GKQ9"/>
<dbReference type="EMBL" id="JAIWYP010000005">
    <property type="protein sequence ID" value="KAH3818845.1"/>
    <property type="molecule type" value="Genomic_DNA"/>
</dbReference>
<accession>A0A9D4GKQ9</accession>
<gene>
    <name evidence="1" type="ORF">DPMN_120572</name>
</gene>
<dbReference type="Proteomes" id="UP000828390">
    <property type="component" value="Unassembled WGS sequence"/>
</dbReference>
<protein>
    <submittedName>
        <fullName evidence="1">Uncharacterized protein</fullName>
    </submittedName>
</protein>
<sequence>MTMAPRSYFTALCDSNSRKNSNMAGENVMVSNLSGIGEKMCGGQVSSVGRAFAM</sequence>
<reference evidence="1" key="2">
    <citation type="submission" date="2020-11" db="EMBL/GenBank/DDBJ databases">
        <authorList>
            <person name="McCartney M.A."/>
            <person name="Auch B."/>
            <person name="Kono T."/>
            <person name="Mallez S."/>
            <person name="Becker A."/>
            <person name="Gohl D.M."/>
            <person name="Silverstein K.A.T."/>
            <person name="Koren S."/>
            <person name="Bechman K.B."/>
            <person name="Herman A."/>
            <person name="Abrahante J.E."/>
            <person name="Garbe J."/>
        </authorList>
    </citation>
    <scope>NUCLEOTIDE SEQUENCE</scope>
    <source>
        <strain evidence="1">Duluth1</strain>
        <tissue evidence="1">Whole animal</tissue>
    </source>
</reference>
<proteinExistence type="predicted"/>
<name>A0A9D4GKQ9_DREPO</name>
<evidence type="ECO:0000313" key="1">
    <source>
        <dbReference type="EMBL" id="KAH3818845.1"/>
    </source>
</evidence>
<reference evidence="1" key="1">
    <citation type="journal article" date="2019" name="bioRxiv">
        <title>The Genome of the Zebra Mussel, Dreissena polymorpha: A Resource for Invasive Species Research.</title>
        <authorList>
            <person name="McCartney M.A."/>
            <person name="Auch B."/>
            <person name="Kono T."/>
            <person name="Mallez S."/>
            <person name="Zhang Y."/>
            <person name="Obille A."/>
            <person name="Becker A."/>
            <person name="Abrahante J.E."/>
            <person name="Garbe J."/>
            <person name="Badalamenti J.P."/>
            <person name="Herman A."/>
            <person name="Mangelson H."/>
            <person name="Liachko I."/>
            <person name="Sullivan S."/>
            <person name="Sone E.D."/>
            <person name="Koren S."/>
            <person name="Silverstein K.A.T."/>
            <person name="Beckman K.B."/>
            <person name="Gohl D.M."/>
        </authorList>
    </citation>
    <scope>NUCLEOTIDE SEQUENCE</scope>
    <source>
        <strain evidence="1">Duluth1</strain>
        <tissue evidence="1">Whole animal</tissue>
    </source>
</reference>
<organism evidence="1 2">
    <name type="scientific">Dreissena polymorpha</name>
    <name type="common">Zebra mussel</name>
    <name type="synonym">Mytilus polymorpha</name>
    <dbReference type="NCBI Taxonomy" id="45954"/>
    <lineage>
        <taxon>Eukaryota</taxon>
        <taxon>Metazoa</taxon>
        <taxon>Spiralia</taxon>
        <taxon>Lophotrochozoa</taxon>
        <taxon>Mollusca</taxon>
        <taxon>Bivalvia</taxon>
        <taxon>Autobranchia</taxon>
        <taxon>Heteroconchia</taxon>
        <taxon>Euheterodonta</taxon>
        <taxon>Imparidentia</taxon>
        <taxon>Neoheterodontei</taxon>
        <taxon>Myida</taxon>
        <taxon>Dreissenoidea</taxon>
        <taxon>Dreissenidae</taxon>
        <taxon>Dreissena</taxon>
    </lineage>
</organism>
<comment type="caution">
    <text evidence="1">The sequence shown here is derived from an EMBL/GenBank/DDBJ whole genome shotgun (WGS) entry which is preliminary data.</text>
</comment>
<keyword evidence="2" id="KW-1185">Reference proteome</keyword>
<evidence type="ECO:0000313" key="2">
    <source>
        <dbReference type="Proteomes" id="UP000828390"/>
    </source>
</evidence>